<feature type="signal peptide" evidence="2">
    <location>
        <begin position="1"/>
        <end position="19"/>
    </location>
</feature>
<accession>A0A315ZCH9</accession>
<dbReference type="Proteomes" id="UP000245535">
    <property type="component" value="Unassembled WGS sequence"/>
</dbReference>
<comment type="caution">
    <text evidence="4">The sequence shown here is derived from an EMBL/GenBank/DDBJ whole genome shotgun (WGS) entry which is preliminary data.</text>
</comment>
<proteinExistence type="predicted"/>
<evidence type="ECO:0000313" key="4">
    <source>
        <dbReference type="EMBL" id="PWJ42803.1"/>
    </source>
</evidence>
<dbReference type="RefSeq" id="WP_158281431.1">
    <property type="nucleotide sequence ID" value="NZ_QGDO01000002.1"/>
</dbReference>
<evidence type="ECO:0000313" key="5">
    <source>
        <dbReference type="Proteomes" id="UP000245535"/>
    </source>
</evidence>
<feature type="domain" description="Outer membrane protein beta-barrel" evidence="3">
    <location>
        <begin position="7"/>
        <end position="195"/>
    </location>
</feature>
<feature type="chain" id="PRO_5016300114" evidence="2">
    <location>
        <begin position="20"/>
        <end position="195"/>
    </location>
</feature>
<evidence type="ECO:0000256" key="1">
    <source>
        <dbReference type="ARBA" id="ARBA00022729"/>
    </source>
</evidence>
<sequence length="195" mass="22101">MKKLFYFLILFLMSHLASSQDRQGLSFSFSPVKSTVRYFEALDGAASTDGKSAKLFGVNYHLFLGKKFALRSGLNYGEHILEITPAFTGEDRPSYDIEVILYSIPVYLDYSFNKYFYMGAGALFDFEFNGSSDRGLDDQTGIGFGGHLGTKYQIWKIFAFAEGFVRAHSIFPQAKTNHQEHLMERGFNFGIGYTF</sequence>
<reference evidence="4 5" key="1">
    <citation type="submission" date="2018-03" db="EMBL/GenBank/DDBJ databases">
        <title>Genomic Encyclopedia of Archaeal and Bacterial Type Strains, Phase II (KMG-II): from individual species to whole genera.</title>
        <authorList>
            <person name="Goeker M."/>
        </authorList>
    </citation>
    <scope>NUCLEOTIDE SEQUENCE [LARGE SCALE GENOMIC DNA]</scope>
    <source>
        <strain evidence="4 5">DSM 28229</strain>
    </source>
</reference>
<dbReference type="SUPFAM" id="SSF56925">
    <property type="entry name" value="OMPA-like"/>
    <property type="match status" value="1"/>
</dbReference>
<dbReference type="AlphaFoldDB" id="A0A315ZCH9"/>
<evidence type="ECO:0000256" key="2">
    <source>
        <dbReference type="SAM" id="SignalP"/>
    </source>
</evidence>
<dbReference type="Pfam" id="PF13505">
    <property type="entry name" value="OMP_b-brl"/>
    <property type="match status" value="1"/>
</dbReference>
<dbReference type="EMBL" id="QGDO01000002">
    <property type="protein sequence ID" value="PWJ42803.1"/>
    <property type="molecule type" value="Genomic_DNA"/>
</dbReference>
<keyword evidence="1 2" id="KW-0732">Signal</keyword>
<dbReference type="InterPro" id="IPR011250">
    <property type="entry name" value="OMP/PagP_B-barrel"/>
</dbReference>
<dbReference type="OrthoDB" id="980939at2"/>
<evidence type="ECO:0000259" key="3">
    <source>
        <dbReference type="Pfam" id="PF13505"/>
    </source>
</evidence>
<name>A0A315ZCH9_SEDFL</name>
<dbReference type="InterPro" id="IPR027385">
    <property type="entry name" value="Beta-barrel_OMP"/>
</dbReference>
<gene>
    <name evidence="4" type="ORF">BC781_102349</name>
</gene>
<organism evidence="4 5">
    <name type="scientific">Sediminitomix flava</name>
    <dbReference type="NCBI Taxonomy" id="379075"/>
    <lineage>
        <taxon>Bacteria</taxon>
        <taxon>Pseudomonadati</taxon>
        <taxon>Bacteroidota</taxon>
        <taxon>Cytophagia</taxon>
        <taxon>Cytophagales</taxon>
        <taxon>Flammeovirgaceae</taxon>
        <taxon>Sediminitomix</taxon>
    </lineage>
</organism>
<protein>
    <submittedName>
        <fullName evidence="4">Outer membrane protein with beta-barrel domain</fullName>
    </submittedName>
</protein>
<keyword evidence="5" id="KW-1185">Reference proteome</keyword>